<dbReference type="AlphaFoldDB" id="A0A1G2TK01"/>
<keyword evidence="1" id="KW-1133">Transmembrane helix</keyword>
<dbReference type="EMBL" id="MHVU01000043">
    <property type="protein sequence ID" value="OHA97607.1"/>
    <property type="molecule type" value="Genomic_DNA"/>
</dbReference>
<organism evidence="2 3">
    <name type="scientific">Candidatus Zambryskibacteria bacterium RIFCSPHIGHO2_12_FULL_38_37</name>
    <dbReference type="NCBI Taxonomy" id="1802751"/>
    <lineage>
        <taxon>Bacteria</taxon>
        <taxon>Candidatus Zambryskiibacteriota</taxon>
    </lineage>
</organism>
<sequence>MPDTGFGTFSRLGFLGAMVINIAVGVAVLLPLYPYLSGDTHTARSARQEATKRPRVGFLGGGAASASQDGVSPVKEVFRDYRFVLAFVYFPGVAEVSVINRVRENA</sequence>
<accession>A0A1G2TK01</accession>
<keyword evidence="1" id="KW-0472">Membrane</keyword>
<dbReference type="Proteomes" id="UP000178530">
    <property type="component" value="Unassembled WGS sequence"/>
</dbReference>
<protein>
    <submittedName>
        <fullName evidence="2">Uncharacterized protein</fullName>
    </submittedName>
</protein>
<keyword evidence="1" id="KW-0812">Transmembrane</keyword>
<feature type="transmembrane region" description="Helical" evidence="1">
    <location>
        <begin position="12"/>
        <end position="36"/>
    </location>
</feature>
<evidence type="ECO:0000256" key="1">
    <source>
        <dbReference type="SAM" id="Phobius"/>
    </source>
</evidence>
<name>A0A1G2TK01_9BACT</name>
<reference evidence="2 3" key="1">
    <citation type="journal article" date="2016" name="Nat. Commun.">
        <title>Thousands of microbial genomes shed light on interconnected biogeochemical processes in an aquifer system.</title>
        <authorList>
            <person name="Anantharaman K."/>
            <person name="Brown C.T."/>
            <person name="Hug L.A."/>
            <person name="Sharon I."/>
            <person name="Castelle C.J."/>
            <person name="Probst A.J."/>
            <person name="Thomas B.C."/>
            <person name="Singh A."/>
            <person name="Wilkins M.J."/>
            <person name="Karaoz U."/>
            <person name="Brodie E.L."/>
            <person name="Williams K.H."/>
            <person name="Hubbard S.S."/>
            <person name="Banfield J.F."/>
        </authorList>
    </citation>
    <scope>NUCLEOTIDE SEQUENCE [LARGE SCALE GENOMIC DNA]</scope>
</reference>
<evidence type="ECO:0000313" key="3">
    <source>
        <dbReference type="Proteomes" id="UP000178530"/>
    </source>
</evidence>
<evidence type="ECO:0000313" key="2">
    <source>
        <dbReference type="EMBL" id="OHA97607.1"/>
    </source>
</evidence>
<proteinExistence type="predicted"/>
<gene>
    <name evidence="2" type="ORF">A3E32_03020</name>
</gene>
<comment type="caution">
    <text evidence="2">The sequence shown here is derived from an EMBL/GenBank/DDBJ whole genome shotgun (WGS) entry which is preliminary data.</text>
</comment>